<evidence type="ECO:0000259" key="2">
    <source>
        <dbReference type="Pfam" id="PF25672"/>
    </source>
</evidence>
<feature type="domain" description="BBH37-like helical" evidence="2">
    <location>
        <begin position="96"/>
        <end position="301"/>
    </location>
</feature>
<dbReference type="NCBIfam" id="NF033721">
    <property type="entry name" value="P12_lipo"/>
    <property type="match status" value="1"/>
</dbReference>
<evidence type="ECO:0000313" key="3">
    <source>
        <dbReference type="EMBL" id="APJ09331.1"/>
    </source>
</evidence>
<dbReference type="AlphaFoldDB" id="A0A1L4DGK1"/>
<organism evidence="3">
    <name type="scientific">Borreliella afzelii</name>
    <name type="common">Borrelia afzelii</name>
    <dbReference type="NCBI Taxonomy" id="29518"/>
    <lineage>
        <taxon>Bacteria</taxon>
        <taxon>Pseudomonadati</taxon>
        <taxon>Spirochaetota</taxon>
        <taxon>Spirochaetia</taxon>
        <taxon>Spirochaetales</taxon>
        <taxon>Borreliaceae</taxon>
        <taxon>Borreliella</taxon>
    </lineage>
</organism>
<dbReference type="RefSeq" id="WP_073999400.1">
    <property type="nucleotide sequence ID" value="NZ_CP018269.1"/>
</dbReference>
<name>A0A1L4DGK1_BORAF</name>
<dbReference type="PROSITE" id="PS51257">
    <property type="entry name" value="PROKAR_LIPOPROTEIN"/>
    <property type="match status" value="1"/>
</dbReference>
<keyword evidence="1" id="KW-0175">Coiled coil</keyword>
<reference evidence="3" key="1">
    <citation type="submission" date="2016-11" db="EMBL/GenBank/DDBJ databases">
        <title>Borrelia afzelii Genome sequencing and assembly.</title>
        <authorList>
            <person name="Bontemps-Gallo S."/>
        </authorList>
    </citation>
    <scope>NUCLEOTIDE SEQUENCE</scope>
    <source>
        <strain evidence="3">BO23</strain>
        <plasmid evidence="3">unnamed</plasmid>
    </source>
</reference>
<feature type="coiled-coil region" evidence="1">
    <location>
        <begin position="256"/>
        <end position="300"/>
    </location>
</feature>
<evidence type="ECO:0000256" key="1">
    <source>
        <dbReference type="SAM" id="Coils"/>
    </source>
</evidence>
<dbReference type="InterPro" id="IPR057717">
    <property type="entry name" value="BBH37-like_helical"/>
</dbReference>
<proteinExistence type="predicted"/>
<dbReference type="InterPro" id="IPR058057">
    <property type="entry name" value="BBH37-like"/>
</dbReference>
<protein>
    <recommendedName>
        <fullName evidence="2">BBH37-like helical domain-containing protein</fullName>
    </recommendedName>
</protein>
<geneLocation type="plasmid" evidence="3">
    <name>unnamed</name>
</geneLocation>
<dbReference type="Pfam" id="PF25672">
    <property type="entry name" value="BBH37"/>
    <property type="match status" value="1"/>
</dbReference>
<dbReference type="EMBL" id="CP018269">
    <property type="protein sequence ID" value="APJ09331.1"/>
    <property type="molecule type" value="Genomic_DNA"/>
</dbReference>
<accession>A0A1L4DGK1</accession>
<gene>
    <name evidence="3" type="ORF">BLA32_05540</name>
</gene>
<keyword evidence="3" id="KW-0614">Plasmid</keyword>
<sequence>MKKNILAKYILILVSLLSCNISDPNELGNKKTEKKGGGGVLGFIEKIQEESIEGVKQHIEKREKQTMQTASIKPVNVNRNFLYYPQEEIKIKEEVLIPSTNEEKRVDKAISDGRLEFDKLVYDENKLKNEFEQLESNFNNVYDKILKLKDAIQTEAHIVGRINHIIKTRPEKREYQNRVRQNQSEERALINLFNQLLEKRGDIEELHTQLDSGLSERASAKYFFEQSQKTLKDAITQRLKSEHRSWSRREYDGNLTRKANREIDNALEQLKTSSSKIIKAMEIKERIEQLLQEVKSFLASSRSKICFHEIDL</sequence>